<dbReference type="GO" id="GO:0003700">
    <property type="term" value="F:DNA-binding transcription factor activity"/>
    <property type="evidence" value="ECO:0007669"/>
    <property type="project" value="TreeGrafter"/>
</dbReference>
<evidence type="ECO:0000256" key="5">
    <source>
        <dbReference type="SAM" id="MobiDB-lite"/>
    </source>
</evidence>
<comment type="caution">
    <text evidence="7">The sequence shown here is derived from an EMBL/GenBank/DDBJ whole genome shotgun (WGS) entry which is preliminary data.</text>
</comment>
<accession>A0A7K1KWW4</accession>
<evidence type="ECO:0000256" key="1">
    <source>
        <dbReference type="ARBA" id="ARBA00023015"/>
    </source>
</evidence>
<name>A0A7K1KWW4_9ACTN</name>
<dbReference type="InterPro" id="IPR011075">
    <property type="entry name" value="TetR_C"/>
</dbReference>
<organism evidence="7 8">
    <name type="scientific">Actinomadura litoris</name>
    <dbReference type="NCBI Taxonomy" id="2678616"/>
    <lineage>
        <taxon>Bacteria</taxon>
        <taxon>Bacillati</taxon>
        <taxon>Actinomycetota</taxon>
        <taxon>Actinomycetes</taxon>
        <taxon>Streptosporangiales</taxon>
        <taxon>Thermomonosporaceae</taxon>
        <taxon>Actinomadura</taxon>
    </lineage>
</organism>
<evidence type="ECO:0000256" key="2">
    <source>
        <dbReference type="ARBA" id="ARBA00023125"/>
    </source>
</evidence>
<keyword evidence="3" id="KW-0804">Transcription</keyword>
<evidence type="ECO:0000256" key="4">
    <source>
        <dbReference type="PROSITE-ProRule" id="PRU00335"/>
    </source>
</evidence>
<proteinExistence type="predicted"/>
<protein>
    <submittedName>
        <fullName evidence="7">TetR family transcriptional regulator</fullName>
    </submittedName>
</protein>
<dbReference type="PANTHER" id="PTHR30055">
    <property type="entry name" value="HTH-TYPE TRANSCRIPTIONAL REGULATOR RUTR"/>
    <property type="match status" value="1"/>
</dbReference>
<evidence type="ECO:0000313" key="8">
    <source>
        <dbReference type="Proteomes" id="UP000432015"/>
    </source>
</evidence>
<dbReference type="PROSITE" id="PS50977">
    <property type="entry name" value="HTH_TETR_2"/>
    <property type="match status" value="1"/>
</dbReference>
<reference evidence="7 8" key="1">
    <citation type="submission" date="2019-11" db="EMBL/GenBank/DDBJ databases">
        <authorList>
            <person name="Cao P."/>
        </authorList>
    </citation>
    <scope>NUCLEOTIDE SEQUENCE [LARGE SCALE GENOMIC DNA]</scope>
    <source>
        <strain evidence="7 8">NEAU-AAG5</strain>
    </source>
</reference>
<keyword evidence="2 4" id="KW-0238">DNA-binding</keyword>
<dbReference type="SUPFAM" id="SSF48498">
    <property type="entry name" value="Tetracyclin repressor-like, C-terminal domain"/>
    <property type="match status" value="1"/>
</dbReference>
<dbReference type="Proteomes" id="UP000432015">
    <property type="component" value="Unassembled WGS sequence"/>
</dbReference>
<dbReference type="Gene3D" id="1.10.10.60">
    <property type="entry name" value="Homeodomain-like"/>
    <property type="match status" value="1"/>
</dbReference>
<evidence type="ECO:0000256" key="3">
    <source>
        <dbReference type="ARBA" id="ARBA00023163"/>
    </source>
</evidence>
<gene>
    <name evidence="7" type="ORF">GNZ18_07510</name>
</gene>
<keyword evidence="8" id="KW-1185">Reference proteome</keyword>
<sequence length="255" mass="27320">MWSRVTPGNENLRNGDVHYVGNVPPIRTKENASVHYIGGVEGAGERERPVSTGTGADTAGGGGPGTGTRRRGGELEAAIYEAVFTQLEAVGYRRLTMEGIAGAARTGKAALYRRWQSKEDLVTDALKHALPNPPPRPATGSVREDMLASLTCLRDTLIACRGAAFKVLKEEAADSNGLMHDVIRARISEPVREMLYQALEQGAARGEVRPGAVTRQVANVGPALVVYDHLTEGGAMDDERLASMVDEILLPILRP</sequence>
<feature type="domain" description="HTH tetR-type" evidence="6">
    <location>
        <begin position="73"/>
        <end position="133"/>
    </location>
</feature>
<dbReference type="PANTHER" id="PTHR30055:SF148">
    <property type="entry name" value="TETR-FAMILY TRANSCRIPTIONAL REGULATOR"/>
    <property type="match status" value="1"/>
</dbReference>
<dbReference type="InterPro" id="IPR036271">
    <property type="entry name" value="Tet_transcr_reg_TetR-rel_C_sf"/>
</dbReference>
<dbReference type="EMBL" id="WOFH01000002">
    <property type="protein sequence ID" value="MUN36446.1"/>
    <property type="molecule type" value="Genomic_DNA"/>
</dbReference>
<keyword evidence="1" id="KW-0805">Transcription regulation</keyword>
<feature type="DNA-binding region" description="H-T-H motif" evidence="4">
    <location>
        <begin position="96"/>
        <end position="115"/>
    </location>
</feature>
<feature type="region of interest" description="Disordered" evidence="5">
    <location>
        <begin position="43"/>
        <end position="69"/>
    </location>
</feature>
<dbReference type="Pfam" id="PF00440">
    <property type="entry name" value="TetR_N"/>
    <property type="match status" value="1"/>
</dbReference>
<dbReference type="SUPFAM" id="SSF46689">
    <property type="entry name" value="Homeodomain-like"/>
    <property type="match status" value="1"/>
</dbReference>
<dbReference type="InterPro" id="IPR001647">
    <property type="entry name" value="HTH_TetR"/>
</dbReference>
<dbReference type="InterPro" id="IPR009057">
    <property type="entry name" value="Homeodomain-like_sf"/>
</dbReference>
<dbReference type="Pfam" id="PF16859">
    <property type="entry name" value="TetR_C_11"/>
    <property type="match status" value="1"/>
</dbReference>
<dbReference type="AlphaFoldDB" id="A0A7K1KWW4"/>
<dbReference type="InterPro" id="IPR050109">
    <property type="entry name" value="HTH-type_TetR-like_transc_reg"/>
</dbReference>
<dbReference type="Gene3D" id="1.10.357.10">
    <property type="entry name" value="Tetracycline Repressor, domain 2"/>
    <property type="match status" value="1"/>
</dbReference>
<evidence type="ECO:0000313" key="7">
    <source>
        <dbReference type="EMBL" id="MUN36446.1"/>
    </source>
</evidence>
<evidence type="ECO:0000259" key="6">
    <source>
        <dbReference type="PROSITE" id="PS50977"/>
    </source>
</evidence>
<dbReference type="GO" id="GO:0000976">
    <property type="term" value="F:transcription cis-regulatory region binding"/>
    <property type="evidence" value="ECO:0007669"/>
    <property type="project" value="TreeGrafter"/>
</dbReference>